<keyword evidence="2" id="KW-1185">Reference proteome</keyword>
<evidence type="ECO:0000313" key="1">
    <source>
        <dbReference type="EMBL" id="KAK5793436.1"/>
    </source>
</evidence>
<reference evidence="1 2" key="1">
    <citation type="submission" date="2023-03" db="EMBL/GenBank/DDBJ databases">
        <title>WGS of Gossypium arboreum.</title>
        <authorList>
            <person name="Yu D."/>
        </authorList>
    </citation>
    <scope>NUCLEOTIDE SEQUENCE [LARGE SCALE GENOMIC DNA]</scope>
    <source>
        <tissue evidence="1">Leaf</tissue>
    </source>
</reference>
<dbReference type="Proteomes" id="UP001358586">
    <property type="component" value="Chromosome 10"/>
</dbReference>
<comment type="caution">
    <text evidence="1">The sequence shown here is derived from an EMBL/GenBank/DDBJ whole genome shotgun (WGS) entry which is preliminary data.</text>
</comment>
<proteinExistence type="predicted"/>
<accession>A0ABR0NEI7</accession>
<organism evidence="1 2">
    <name type="scientific">Gossypium arboreum</name>
    <name type="common">Tree cotton</name>
    <name type="synonym">Gossypium nanking</name>
    <dbReference type="NCBI Taxonomy" id="29729"/>
    <lineage>
        <taxon>Eukaryota</taxon>
        <taxon>Viridiplantae</taxon>
        <taxon>Streptophyta</taxon>
        <taxon>Embryophyta</taxon>
        <taxon>Tracheophyta</taxon>
        <taxon>Spermatophyta</taxon>
        <taxon>Magnoliopsida</taxon>
        <taxon>eudicotyledons</taxon>
        <taxon>Gunneridae</taxon>
        <taxon>Pentapetalae</taxon>
        <taxon>rosids</taxon>
        <taxon>malvids</taxon>
        <taxon>Malvales</taxon>
        <taxon>Malvaceae</taxon>
        <taxon>Malvoideae</taxon>
        <taxon>Gossypium</taxon>
    </lineage>
</organism>
<sequence>MDIDLALRKEQLVPLTAASTPEAKRDFERWDHSNHMSLIIMRHNVPKAFKGTKSEEITQAKGFLDKIEKHFAKKR</sequence>
<evidence type="ECO:0000313" key="2">
    <source>
        <dbReference type="Proteomes" id="UP001358586"/>
    </source>
</evidence>
<dbReference type="EMBL" id="JARKNE010000010">
    <property type="protein sequence ID" value="KAK5793436.1"/>
    <property type="molecule type" value="Genomic_DNA"/>
</dbReference>
<gene>
    <name evidence="1" type="ORF">PVK06_034582</name>
</gene>
<protein>
    <submittedName>
        <fullName evidence="1">Uncharacterized protein</fullName>
    </submittedName>
</protein>
<name>A0ABR0NEI7_GOSAR</name>